<dbReference type="CDD" id="cd03378">
    <property type="entry name" value="beta_CA_cladeC"/>
    <property type="match status" value="1"/>
</dbReference>
<evidence type="ECO:0000256" key="1">
    <source>
        <dbReference type="ARBA" id="ARBA00006217"/>
    </source>
</evidence>
<accession>A0ABY9WM48</accession>
<keyword evidence="3" id="KW-1185">Reference proteome</keyword>
<dbReference type="SMART" id="SM00947">
    <property type="entry name" value="Pro_CA"/>
    <property type="match status" value="1"/>
</dbReference>
<reference evidence="2 3" key="1">
    <citation type="submission" date="2019-08" db="EMBL/GenBank/DDBJ databases">
        <title>Archangium and Cystobacter genomes.</title>
        <authorList>
            <person name="Chen I.-C.K."/>
            <person name="Wielgoss S."/>
        </authorList>
    </citation>
    <scope>NUCLEOTIDE SEQUENCE [LARGE SCALE GENOMIC DNA]</scope>
    <source>
        <strain evidence="2 3">Cbm 6</strain>
    </source>
</reference>
<organism evidence="2 3">
    <name type="scientific">Archangium minus</name>
    <dbReference type="NCBI Taxonomy" id="83450"/>
    <lineage>
        <taxon>Bacteria</taxon>
        <taxon>Pseudomonadati</taxon>
        <taxon>Myxococcota</taxon>
        <taxon>Myxococcia</taxon>
        <taxon>Myxococcales</taxon>
        <taxon>Cystobacterineae</taxon>
        <taxon>Archangiaceae</taxon>
        <taxon>Archangium</taxon>
    </lineage>
</organism>
<proteinExistence type="inferred from homology"/>
<dbReference type="Proteomes" id="UP001611383">
    <property type="component" value="Chromosome"/>
</dbReference>
<dbReference type="Gene3D" id="3.40.1050.10">
    <property type="entry name" value="Carbonic anhydrase"/>
    <property type="match status" value="1"/>
</dbReference>
<dbReference type="InterPro" id="IPR001765">
    <property type="entry name" value="Carbonic_anhydrase"/>
</dbReference>
<dbReference type="PANTHER" id="PTHR11002">
    <property type="entry name" value="CARBONIC ANHYDRASE"/>
    <property type="match status" value="1"/>
</dbReference>
<protein>
    <submittedName>
        <fullName evidence="2">Carbonic anhydrase</fullName>
    </submittedName>
</protein>
<dbReference type="InterPro" id="IPR036874">
    <property type="entry name" value="Carbonic_anhydrase_sf"/>
</dbReference>
<dbReference type="RefSeq" id="WP_395812922.1">
    <property type="nucleotide sequence ID" value="NZ_CP043494.1"/>
</dbReference>
<sequence>MTVAGVPPAPLPADQAIVRLQEGNRRFCQNVRSLDVAVGQSARASLVAGQHPFAVILSCSDSRVPSEIVFDQGLGDLFVIRVAGNVVAPSLVGSVEFAAATFGTRLAVVMGHSHCGAIKSTLDFIQHRVGAPSDNIYDIVERCRPAVESVVHAAGANADRERLMHEAVRANVRQSCAHLRHGSRLLERLIQEGGMRIVGAEYSLETGQVDFFEGLER</sequence>
<gene>
    <name evidence="2" type="ORF">F0U60_00905</name>
</gene>
<dbReference type="PANTHER" id="PTHR11002:SF79">
    <property type="entry name" value="CARBONIC ANHYDRASE 2"/>
    <property type="match status" value="1"/>
</dbReference>
<evidence type="ECO:0000313" key="3">
    <source>
        <dbReference type="Proteomes" id="UP001611383"/>
    </source>
</evidence>
<dbReference type="EMBL" id="CP043494">
    <property type="protein sequence ID" value="WNG42817.1"/>
    <property type="molecule type" value="Genomic_DNA"/>
</dbReference>
<comment type="similarity">
    <text evidence="1">Belongs to the beta-class carbonic anhydrase family.</text>
</comment>
<evidence type="ECO:0000313" key="2">
    <source>
        <dbReference type="EMBL" id="WNG42817.1"/>
    </source>
</evidence>
<dbReference type="SUPFAM" id="SSF53056">
    <property type="entry name" value="beta-carbonic anhydrase, cab"/>
    <property type="match status" value="1"/>
</dbReference>
<name>A0ABY9WM48_9BACT</name>
<dbReference type="Pfam" id="PF00484">
    <property type="entry name" value="Pro_CA"/>
    <property type="match status" value="1"/>
</dbReference>